<dbReference type="Pfam" id="PF12318">
    <property type="entry name" value="FAD-SLDH"/>
    <property type="match status" value="1"/>
</dbReference>
<reference evidence="1 2" key="1">
    <citation type="submission" date="2023-08" db="EMBL/GenBank/DDBJ databases">
        <title>Achromobacter seleniivolatilans sp. nov., isolated from seleniferous soil.</title>
        <authorList>
            <person name="Zhang S."/>
            <person name="Li K."/>
            <person name="Peng J."/>
            <person name="Zhao Q."/>
            <person name="Wang H."/>
            <person name="Guo Y."/>
        </authorList>
    </citation>
    <scope>NUCLEOTIDE SEQUENCE [LARGE SCALE GENOMIC DNA]</scope>
    <source>
        <strain evidence="1 2">R39</strain>
    </source>
</reference>
<protein>
    <submittedName>
        <fullName evidence="1">Sugar dehydrogenase complex small subunit</fullName>
    </submittedName>
</protein>
<dbReference type="Proteomes" id="UP001234798">
    <property type="component" value="Chromosome"/>
</dbReference>
<dbReference type="PROSITE" id="PS51318">
    <property type="entry name" value="TAT"/>
    <property type="match status" value="1"/>
</dbReference>
<evidence type="ECO:0000313" key="1">
    <source>
        <dbReference type="EMBL" id="WMD20887.1"/>
    </source>
</evidence>
<organism evidence="1 2">
    <name type="scientific">Achromobacter seleniivolatilans</name>
    <dbReference type="NCBI Taxonomy" id="3047478"/>
    <lineage>
        <taxon>Bacteria</taxon>
        <taxon>Pseudomonadati</taxon>
        <taxon>Pseudomonadota</taxon>
        <taxon>Betaproteobacteria</taxon>
        <taxon>Burkholderiales</taxon>
        <taxon>Alcaligenaceae</taxon>
        <taxon>Achromobacter</taxon>
    </lineage>
</organism>
<dbReference type="InterPro" id="IPR024651">
    <property type="entry name" value="FAD-SLDH_ssu"/>
</dbReference>
<gene>
    <name evidence="1" type="ORF">RAS12_00520</name>
</gene>
<dbReference type="EMBL" id="CP132976">
    <property type="protein sequence ID" value="WMD20887.1"/>
    <property type="molecule type" value="Genomic_DNA"/>
</dbReference>
<dbReference type="RefSeq" id="WP_306944426.1">
    <property type="nucleotide sequence ID" value="NZ_CP132976.1"/>
</dbReference>
<dbReference type="InterPro" id="IPR006311">
    <property type="entry name" value="TAT_signal"/>
</dbReference>
<evidence type="ECO:0000313" key="2">
    <source>
        <dbReference type="Proteomes" id="UP001234798"/>
    </source>
</evidence>
<proteinExistence type="predicted"/>
<accession>A0ABY9M1L6</accession>
<keyword evidence="2" id="KW-1185">Reference proteome</keyword>
<name>A0ABY9M1L6_9BURK</name>
<sequence length="190" mass="20200">MMTSASTSTQSYWPRENLTSFGLARRNALLASAAGIALIAAGGIPAARAADTSRGVLASPPSNFQEVSRYLTGEAQLEPGLSSRLYAGLLAVNPQFTDALNALAASIRRHTGPAETLDVTLAIVDPELPSVAKQILTAWTLGVTGNGLQARCLAFEDALSYRFVRDKTRPPSYAYGQYGSWSSQPTEVKH</sequence>